<dbReference type="AlphaFoldDB" id="A0AAV4IJ24"/>
<reference evidence="2 3" key="1">
    <citation type="journal article" date="2021" name="Elife">
        <title>Chloroplast acquisition without the gene transfer in kleptoplastic sea slugs, Plakobranchus ocellatus.</title>
        <authorList>
            <person name="Maeda T."/>
            <person name="Takahashi S."/>
            <person name="Yoshida T."/>
            <person name="Shimamura S."/>
            <person name="Takaki Y."/>
            <person name="Nagai Y."/>
            <person name="Toyoda A."/>
            <person name="Suzuki Y."/>
            <person name="Arimoto A."/>
            <person name="Ishii H."/>
            <person name="Satoh N."/>
            <person name="Nishiyama T."/>
            <person name="Hasebe M."/>
            <person name="Maruyama T."/>
            <person name="Minagawa J."/>
            <person name="Obokata J."/>
            <person name="Shigenobu S."/>
        </authorList>
    </citation>
    <scope>NUCLEOTIDE SEQUENCE [LARGE SCALE GENOMIC DNA]</scope>
</reference>
<protein>
    <submittedName>
        <fullName evidence="2">Uncharacterized protein</fullName>
    </submittedName>
</protein>
<feature type="compositionally biased region" description="Polar residues" evidence="1">
    <location>
        <begin position="42"/>
        <end position="53"/>
    </location>
</feature>
<evidence type="ECO:0000256" key="1">
    <source>
        <dbReference type="SAM" id="MobiDB-lite"/>
    </source>
</evidence>
<name>A0AAV4IJ24_9GAST</name>
<organism evidence="2 3">
    <name type="scientific">Elysia marginata</name>
    <dbReference type="NCBI Taxonomy" id="1093978"/>
    <lineage>
        <taxon>Eukaryota</taxon>
        <taxon>Metazoa</taxon>
        <taxon>Spiralia</taxon>
        <taxon>Lophotrochozoa</taxon>
        <taxon>Mollusca</taxon>
        <taxon>Gastropoda</taxon>
        <taxon>Heterobranchia</taxon>
        <taxon>Euthyneura</taxon>
        <taxon>Panpulmonata</taxon>
        <taxon>Sacoglossa</taxon>
        <taxon>Placobranchoidea</taxon>
        <taxon>Plakobranchidae</taxon>
        <taxon>Elysia</taxon>
    </lineage>
</organism>
<sequence>MCLFIFPQRKNSSLSSSKSGQEGILCMECPSIASGDSEDQTKPANTASWSPTSETCYQTAQKSQLPNGVSGCERPKIVFSITETQTKQKFGCFAPNKTNPLQA</sequence>
<accession>A0AAV4IJ24</accession>
<keyword evidence="3" id="KW-1185">Reference proteome</keyword>
<dbReference type="EMBL" id="BMAT01009554">
    <property type="protein sequence ID" value="GFS08756.1"/>
    <property type="molecule type" value="Genomic_DNA"/>
</dbReference>
<dbReference type="Proteomes" id="UP000762676">
    <property type="component" value="Unassembled WGS sequence"/>
</dbReference>
<evidence type="ECO:0000313" key="3">
    <source>
        <dbReference type="Proteomes" id="UP000762676"/>
    </source>
</evidence>
<proteinExistence type="predicted"/>
<feature type="region of interest" description="Disordered" evidence="1">
    <location>
        <begin position="33"/>
        <end position="53"/>
    </location>
</feature>
<gene>
    <name evidence="2" type="ORF">ElyMa_004766000</name>
</gene>
<evidence type="ECO:0000313" key="2">
    <source>
        <dbReference type="EMBL" id="GFS08756.1"/>
    </source>
</evidence>
<comment type="caution">
    <text evidence="2">The sequence shown here is derived from an EMBL/GenBank/DDBJ whole genome shotgun (WGS) entry which is preliminary data.</text>
</comment>